<evidence type="ECO:0000256" key="4">
    <source>
        <dbReference type="ARBA" id="ARBA00023136"/>
    </source>
</evidence>
<accession>A0ABS7P9E2</accession>
<evidence type="ECO:0000259" key="6">
    <source>
        <dbReference type="Pfam" id="PF00924"/>
    </source>
</evidence>
<keyword evidence="4 5" id="KW-0472">Membrane</keyword>
<keyword evidence="3 5" id="KW-1133">Transmembrane helix</keyword>
<evidence type="ECO:0000313" key="7">
    <source>
        <dbReference type="EMBL" id="MBY8335689.1"/>
    </source>
</evidence>
<evidence type="ECO:0000256" key="1">
    <source>
        <dbReference type="ARBA" id="ARBA00004370"/>
    </source>
</evidence>
<dbReference type="Gene3D" id="2.30.30.60">
    <property type="match status" value="1"/>
</dbReference>
<evidence type="ECO:0000256" key="2">
    <source>
        <dbReference type="ARBA" id="ARBA00022692"/>
    </source>
</evidence>
<evidence type="ECO:0000256" key="5">
    <source>
        <dbReference type="SAM" id="Phobius"/>
    </source>
</evidence>
<comment type="caution">
    <text evidence="7">The sequence shown here is derived from an EMBL/GenBank/DDBJ whole genome shotgun (WGS) entry which is preliminary data.</text>
</comment>
<name>A0ABS7P9E2_9SPHN</name>
<keyword evidence="8" id="KW-1185">Reference proteome</keyword>
<feature type="transmembrane region" description="Helical" evidence="5">
    <location>
        <begin position="104"/>
        <end position="125"/>
    </location>
</feature>
<dbReference type="PANTHER" id="PTHR30566">
    <property type="entry name" value="YNAI-RELATED MECHANOSENSITIVE ION CHANNEL"/>
    <property type="match status" value="1"/>
</dbReference>
<protein>
    <submittedName>
        <fullName evidence="7">Mechanosensitive ion channel family protein</fullName>
    </submittedName>
</protein>
<feature type="transmembrane region" description="Helical" evidence="5">
    <location>
        <begin position="155"/>
        <end position="176"/>
    </location>
</feature>
<comment type="subcellular location">
    <subcellularLocation>
        <location evidence="1">Membrane</location>
    </subcellularLocation>
</comment>
<keyword evidence="2 5" id="KW-0812">Transmembrane</keyword>
<dbReference type="Gene3D" id="1.10.287.1260">
    <property type="match status" value="1"/>
</dbReference>
<dbReference type="RefSeq" id="WP_222823469.1">
    <property type="nucleotide sequence ID" value="NZ_JAHWXP010000001.1"/>
</dbReference>
<dbReference type="Pfam" id="PF00924">
    <property type="entry name" value="MS_channel_2nd"/>
    <property type="match status" value="1"/>
</dbReference>
<dbReference type="SUPFAM" id="SSF50182">
    <property type="entry name" value="Sm-like ribonucleoproteins"/>
    <property type="match status" value="1"/>
</dbReference>
<organism evidence="7 8">
    <name type="scientific">Alteriqipengyuania abyssalis</name>
    <dbReference type="NCBI Taxonomy" id="2860200"/>
    <lineage>
        <taxon>Bacteria</taxon>
        <taxon>Pseudomonadati</taxon>
        <taxon>Pseudomonadota</taxon>
        <taxon>Alphaproteobacteria</taxon>
        <taxon>Sphingomonadales</taxon>
        <taxon>Erythrobacteraceae</taxon>
        <taxon>Alteriqipengyuania</taxon>
    </lineage>
</organism>
<dbReference type="PANTHER" id="PTHR30566:SF25">
    <property type="entry name" value="INNER MEMBRANE PROTEIN"/>
    <property type="match status" value="1"/>
</dbReference>
<reference evidence="7 8" key="1">
    <citation type="submission" date="2021-07" db="EMBL/GenBank/DDBJ databases">
        <title>Alteriqipengyuania abyssalis NZ-12B nov, sp.nov isolated from deep sea sponge in pacific ocean.</title>
        <authorList>
            <person name="Tareen S."/>
            <person name="Wink J."/>
        </authorList>
    </citation>
    <scope>NUCLEOTIDE SEQUENCE [LARGE SCALE GENOMIC DNA]</scope>
    <source>
        <strain evidence="7 8">NZ-12B</strain>
    </source>
</reference>
<feature type="transmembrane region" description="Helical" evidence="5">
    <location>
        <begin position="37"/>
        <end position="59"/>
    </location>
</feature>
<sequence length="375" mass="41200">MKGRDASREAGAIGSITDSIENTVEQSAGLLADPLHAALAAGIAVAAALGLHALLFFVLRRIARRTDQSSDDIVVRHLYRPTRLAIVVLALMGAARYVPELREVWADIATFVLPAVVGWMVLAIVRALVEAAKLKADISVADNLKARRKRTKLTMFNRIATFIIVFVTVGLMLLAIPGVRDIGVTLVASAGLAGLAVGAAAQPALKSLIAGVQMALTEPINIDDAVVLEGEWGWIEDIRTTYVVVKIWDERRLVVPTSYFLEKPFQNWTKQTANLLGTVFLHLDPKAKIGPIREEFFRQVEANERWDGRVKVVQVTDTTRDSKEVRLLMSAKNSPTLFDLRCDIREGMMEWLADNRPQDFATLRLVEAADAEEGA</sequence>
<dbReference type="EMBL" id="JAHWXP010000001">
    <property type="protein sequence ID" value="MBY8335689.1"/>
    <property type="molecule type" value="Genomic_DNA"/>
</dbReference>
<feature type="transmembrane region" description="Helical" evidence="5">
    <location>
        <begin position="80"/>
        <end position="98"/>
    </location>
</feature>
<gene>
    <name evidence="7" type="ORF">KYN89_01380</name>
</gene>
<feature type="transmembrane region" description="Helical" evidence="5">
    <location>
        <begin position="182"/>
        <end position="201"/>
    </location>
</feature>
<dbReference type="Proteomes" id="UP000759298">
    <property type="component" value="Unassembled WGS sequence"/>
</dbReference>
<dbReference type="InterPro" id="IPR010920">
    <property type="entry name" value="LSM_dom_sf"/>
</dbReference>
<dbReference type="InterPro" id="IPR006685">
    <property type="entry name" value="MscS_channel_2nd"/>
</dbReference>
<proteinExistence type="predicted"/>
<dbReference type="InterPro" id="IPR023408">
    <property type="entry name" value="MscS_beta-dom_sf"/>
</dbReference>
<evidence type="ECO:0000313" key="8">
    <source>
        <dbReference type="Proteomes" id="UP000759298"/>
    </source>
</evidence>
<feature type="domain" description="Mechanosensitive ion channel MscS" evidence="6">
    <location>
        <begin position="205"/>
        <end position="270"/>
    </location>
</feature>
<evidence type="ECO:0000256" key="3">
    <source>
        <dbReference type="ARBA" id="ARBA00022989"/>
    </source>
</evidence>